<sequence>MKPTQALFRRVRRLQLTTKQVNKGFYKGTGSGSMGEHTKHGGFVINWNKVRTYVVPLNLKDFKLTPFVTRNMKPTKGRFEGDPKGALSGEAYLEKWKKENGDD</sequence>
<keyword evidence="3" id="KW-0809">Transit peptide</keyword>
<gene>
    <name evidence="7" type="ORF">BP5796_00380</name>
</gene>
<evidence type="ECO:0000313" key="8">
    <source>
        <dbReference type="Proteomes" id="UP000256328"/>
    </source>
</evidence>
<dbReference type="EMBL" id="PDLN01000001">
    <property type="protein sequence ID" value="RDW94617.1"/>
    <property type="molecule type" value="Genomic_DNA"/>
</dbReference>
<evidence type="ECO:0000256" key="3">
    <source>
        <dbReference type="ARBA" id="ARBA00022946"/>
    </source>
</evidence>
<dbReference type="AlphaFoldDB" id="A0A3D8T7S8"/>
<dbReference type="GO" id="GO:0006412">
    <property type="term" value="P:translation"/>
    <property type="evidence" value="ECO:0007669"/>
    <property type="project" value="TreeGrafter"/>
</dbReference>
<dbReference type="GO" id="GO:0003735">
    <property type="term" value="F:structural constituent of ribosome"/>
    <property type="evidence" value="ECO:0007669"/>
    <property type="project" value="InterPro"/>
</dbReference>
<comment type="caution">
    <text evidence="7">The sequence shown here is derived from an EMBL/GenBank/DDBJ whole genome shotgun (WGS) entry which is preliminary data.</text>
</comment>
<dbReference type="Proteomes" id="UP000256328">
    <property type="component" value="Unassembled WGS sequence"/>
</dbReference>
<evidence type="ECO:0000256" key="2">
    <source>
        <dbReference type="ARBA" id="ARBA00010152"/>
    </source>
</evidence>
<keyword evidence="8" id="KW-1185">Reference proteome</keyword>
<comment type="similarity">
    <text evidence="2">Belongs to the mitochondrion-specific ribosomal protein mL41 family.</text>
</comment>
<dbReference type="PANTHER" id="PTHR21338:SF0">
    <property type="entry name" value="LARGE RIBOSOMAL SUBUNIT PROTEIN ML41"/>
    <property type="match status" value="1"/>
</dbReference>
<accession>A0A3D8T7S8</accession>
<protein>
    <recommendedName>
        <fullName evidence="9">50S ribosomal protein YmL27</fullName>
    </recommendedName>
</protein>
<evidence type="ECO:0000256" key="5">
    <source>
        <dbReference type="ARBA" id="ARBA00023128"/>
    </source>
</evidence>
<keyword evidence="4" id="KW-0689">Ribosomal protein</keyword>
<dbReference type="InterPro" id="IPR019189">
    <property type="entry name" value="Ribosomal_mL41"/>
</dbReference>
<dbReference type="PANTHER" id="PTHR21338">
    <property type="entry name" value="MITOCHONDRIAL RIBOSOMAL PROTEIN L41"/>
    <property type="match status" value="1"/>
</dbReference>
<comment type="subcellular location">
    <subcellularLocation>
        <location evidence="1">Mitochondrion</location>
    </subcellularLocation>
</comment>
<keyword evidence="5" id="KW-0496">Mitochondrion</keyword>
<keyword evidence="6" id="KW-0687">Ribonucleoprotein</keyword>
<name>A0A3D8T7S8_9HELO</name>
<evidence type="ECO:0000256" key="1">
    <source>
        <dbReference type="ARBA" id="ARBA00004173"/>
    </source>
</evidence>
<dbReference type="GO" id="GO:0005762">
    <property type="term" value="C:mitochondrial large ribosomal subunit"/>
    <property type="evidence" value="ECO:0007669"/>
    <property type="project" value="InterPro"/>
</dbReference>
<evidence type="ECO:0008006" key="9">
    <source>
        <dbReference type="Google" id="ProtNLM"/>
    </source>
</evidence>
<dbReference type="OrthoDB" id="408933at2759"/>
<organism evidence="7 8">
    <name type="scientific">Coleophoma crateriformis</name>
    <dbReference type="NCBI Taxonomy" id="565419"/>
    <lineage>
        <taxon>Eukaryota</taxon>
        <taxon>Fungi</taxon>
        <taxon>Dikarya</taxon>
        <taxon>Ascomycota</taxon>
        <taxon>Pezizomycotina</taxon>
        <taxon>Leotiomycetes</taxon>
        <taxon>Helotiales</taxon>
        <taxon>Dermateaceae</taxon>
        <taxon>Coleophoma</taxon>
    </lineage>
</organism>
<evidence type="ECO:0000256" key="6">
    <source>
        <dbReference type="ARBA" id="ARBA00023274"/>
    </source>
</evidence>
<evidence type="ECO:0000313" key="7">
    <source>
        <dbReference type="EMBL" id="RDW94617.1"/>
    </source>
</evidence>
<reference evidence="7 8" key="1">
    <citation type="journal article" date="2018" name="IMA Fungus">
        <title>IMA Genome-F 9: Draft genome sequence of Annulohypoxylon stygium, Aspergillus mulundensis, Berkeleyomyces basicola (syn. Thielaviopsis basicola), Ceratocystis smalleyi, two Cercospora beticola strains, Coleophoma cylindrospora, Fusarium fracticaudum, Phialophora cf. hyalina, and Morchella septimelata.</title>
        <authorList>
            <person name="Wingfield B.D."/>
            <person name="Bills G.F."/>
            <person name="Dong Y."/>
            <person name="Huang W."/>
            <person name="Nel W.J."/>
            <person name="Swalarsk-Parry B.S."/>
            <person name="Vaghefi N."/>
            <person name="Wilken P.M."/>
            <person name="An Z."/>
            <person name="de Beer Z.W."/>
            <person name="De Vos L."/>
            <person name="Chen L."/>
            <person name="Duong T.A."/>
            <person name="Gao Y."/>
            <person name="Hammerbacher A."/>
            <person name="Kikkert J.R."/>
            <person name="Li Y."/>
            <person name="Li H."/>
            <person name="Li K."/>
            <person name="Li Q."/>
            <person name="Liu X."/>
            <person name="Ma X."/>
            <person name="Naidoo K."/>
            <person name="Pethybridge S.J."/>
            <person name="Sun J."/>
            <person name="Steenkamp E.T."/>
            <person name="van der Nest M.A."/>
            <person name="van Wyk S."/>
            <person name="Wingfield M.J."/>
            <person name="Xiong C."/>
            <person name="Yue Q."/>
            <person name="Zhang X."/>
        </authorList>
    </citation>
    <scope>NUCLEOTIDE SEQUENCE [LARGE SCALE GENOMIC DNA]</scope>
    <source>
        <strain evidence="7 8">BP5796</strain>
    </source>
</reference>
<proteinExistence type="inferred from homology"/>
<dbReference type="Pfam" id="PF09809">
    <property type="entry name" value="MRP-L27"/>
    <property type="match status" value="1"/>
</dbReference>
<evidence type="ECO:0000256" key="4">
    <source>
        <dbReference type="ARBA" id="ARBA00022980"/>
    </source>
</evidence>